<organism evidence="1 2">
    <name type="scientific">Cichorium intybus</name>
    <name type="common">Chicory</name>
    <dbReference type="NCBI Taxonomy" id="13427"/>
    <lineage>
        <taxon>Eukaryota</taxon>
        <taxon>Viridiplantae</taxon>
        <taxon>Streptophyta</taxon>
        <taxon>Embryophyta</taxon>
        <taxon>Tracheophyta</taxon>
        <taxon>Spermatophyta</taxon>
        <taxon>Magnoliopsida</taxon>
        <taxon>eudicotyledons</taxon>
        <taxon>Gunneridae</taxon>
        <taxon>Pentapetalae</taxon>
        <taxon>asterids</taxon>
        <taxon>campanulids</taxon>
        <taxon>Asterales</taxon>
        <taxon>Asteraceae</taxon>
        <taxon>Cichorioideae</taxon>
        <taxon>Cichorieae</taxon>
        <taxon>Cichoriinae</taxon>
        <taxon>Cichorium</taxon>
    </lineage>
</organism>
<evidence type="ECO:0000313" key="1">
    <source>
        <dbReference type="EMBL" id="KAI3789694.1"/>
    </source>
</evidence>
<protein>
    <submittedName>
        <fullName evidence="1">Uncharacterized protein</fullName>
    </submittedName>
</protein>
<dbReference type="EMBL" id="CM042009">
    <property type="protein sequence ID" value="KAI3789694.1"/>
    <property type="molecule type" value="Genomic_DNA"/>
</dbReference>
<comment type="caution">
    <text evidence="1">The sequence shown here is derived from an EMBL/GenBank/DDBJ whole genome shotgun (WGS) entry which is preliminary data.</text>
</comment>
<keyword evidence="2" id="KW-1185">Reference proteome</keyword>
<reference evidence="2" key="1">
    <citation type="journal article" date="2022" name="Mol. Ecol. Resour.">
        <title>The genomes of chicory, endive, great burdock and yacon provide insights into Asteraceae palaeo-polyploidization history and plant inulin production.</title>
        <authorList>
            <person name="Fan W."/>
            <person name="Wang S."/>
            <person name="Wang H."/>
            <person name="Wang A."/>
            <person name="Jiang F."/>
            <person name="Liu H."/>
            <person name="Zhao H."/>
            <person name="Xu D."/>
            <person name="Zhang Y."/>
        </authorList>
    </citation>
    <scope>NUCLEOTIDE SEQUENCE [LARGE SCALE GENOMIC DNA]</scope>
    <source>
        <strain evidence="2">cv. Punajuju</strain>
    </source>
</reference>
<reference evidence="1 2" key="2">
    <citation type="journal article" date="2022" name="Mol. Ecol. Resour.">
        <title>The genomes of chicory, endive, great burdock and yacon provide insights into Asteraceae paleo-polyploidization history and plant inulin production.</title>
        <authorList>
            <person name="Fan W."/>
            <person name="Wang S."/>
            <person name="Wang H."/>
            <person name="Wang A."/>
            <person name="Jiang F."/>
            <person name="Liu H."/>
            <person name="Zhao H."/>
            <person name="Xu D."/>
            <person name="Zhang Y."/>
        </authorList>
    </citation>
    <scope>NUCLEOTIDE SEQUENCE [LARGE SCALE GENOMIC DNA]</scope>
    <source>
        <strain evidence="2">cv. Punajuju</strain>
        <tissue evidence="1">Leaves</tissue>
    </source>
</reference>
<gene>
    <name evidence="1" type="ORF">L2E82_02497</name>
</gene>
<evidence type="ECO:0000313" key="2">
    <source>
        <dbReference type="Proteomes" id="UP001055811"/>
    </source>
</evidence>
<name>A0ACB9H1Y9_CICIN</name>
<accession>A0ACB9H1Y9</accession>
<proteinExistence type="predicted"/>
<sequence>MLAELSRREKAANVKPDPDIDVYMKAAAMEGQEASVVTDYIIKILGLEICADTMVGDQMLRGISGGQKKRLTTDTVIYLLHISMTIAKLPVFYKQRDFLFYPSWAYALPSWIVKIPVAIVESTLWTVITYYVLGFDPNITRFFKQLLLLLLINQMSSAMFRFIGAIGRNMIVASTFGAFALLICFVLGGFVLSRDNVNSVWIWGYWASPMMYAMNGIAVNEFLGHQWRTPLNGTTLGKTAITARGFFPYAYWYWIAIGATVGFTIIFNITFALSLEFLNPFEKVQASVPAKEDDDLGAVELSTRPESEDESNRNTKKGMILPFEPHSITFDDVTYSVDMPPDKIYKAKDANALPHPHHKK</sequence>
<dbReference type="Proteomes" id="UP001055811">
    <property type="component" value="Linkage Group LG01"/>
</dbReference>